<dbReference type="Proteomes" id="UP000814033">
    <property type="component" value="Unassembled WGS sequence"/>
</dbReference>
<reference evidence="1" key="1">
    <citation type="submission" date="2021-02" db="EMBL/GenBank/DDBJ databases">
        <authorList>
            <consortium name="DOE Joint Genome Institute"/>
            <person name="Ahrendt S."/>
            <person name="Looney B.P."/>
            <person name="Miyauchi S."/>
            <person name="Morin E."/>
            <person name="Drula E."/>
            <person name="Courty P.E."/>
            <person name="Chicoki N."/>
            <person name="Fauchery L."/>
            <person name="Kohler A."/>
            <person name="Kuo A."/>
            <person name="Labutti K."/>
            <person name="Pangilinan J."/>
            <person name="Lipzen A."/>
            <person name="Riley R."/>
            <person name="Andreopoulos W."/>
            <person name="He G."/>
            <person name="Johnson J."/>
            <person name="Barry K.W."/>
            <person name="Grigoriev I.V."/>
            <person name="Nagy L."/>
            <person name="Hibbett D."/>
            <person name="Henrissat B."/>
            <person name="Matheny P.B."/>
            <person name="Labbe J."/>
            <person name="Martin F."/>
        </authorList>
    </citation>
    <scope>NUCLEOTIDE SEQUENCE</scope>
    <source>
        <strain evidence="1">FP105234-sp</strain>
    </source>
</reference>
<comment type="caution">
    <text evidence="1">The sequence shown here is derived from an EMBL/GenBank/DDBJ whole genome shotgun (WGS) entry which is preliminary data.</text>
</comment>
<proteinExistence type="predicted"/>
<accession>A0ACB8RBT4</accession>
<sequence>MDIQRLLFRRAPHPHLQFPDRNDNGSRAIPLLRTLRSSPHLIAHIRFIHIVFSSYFRNIMERTTPEALANVALLELCPHVEGISLFIPNDFYTVDWRLWDIPLSPVFLQVSAEYELINEVTELWPSVRTLVVDAFSLPNWDWGGPNSISFPPTVQSLVHRE</sequence>
<evidence type="ECO:0000313" key="2">
    <source>
        <dbReference type="Proteomes" id="UP000814033"/>
    </source>
</evidence>
<reference evidence="1" key="2">
    <citation type="journal article" date="2022" name="New Phytol.">
        <title>Evolutionary transition to the ectomycorrhizal habit in the genomes of a hyperdiverse lineage of mushroom-forming fungi.</title>
        <authorList>
            <person name="Looney B."/>
            <person name="Miyauchi S."/>
            <person name="Morin E."/>
            <person name="Drula E."/>
            <person name="Courty P.E."/>
            <person name="Kohler A."/>
            <person name="Kuo A."/>
            <person name="LaButti K."/>
            <person name="Pangilinan J."/>
            <person name="Lipzen A."/>
            <person name="Riley R."/>
            <person name="Andreopoulos W."/>
            <person name="He G."/>
            <person name="Johnson J."/>
            <person name="Nolan M."/>
            <person name="Tritt A."/>
            <person name="Barry K.W."/>
            <person name="Grigoriev I.V."/>
            <person name="Nagy L.G."/>
            <person name="Hibbett D."/>
            <person name="Henrissat B."/>
            <person name="Matheny P.B."/>
            <person name="Labbe J."/>
            <person name="Martin F.M."/>
        </authorList>
    </citation>
    <scope>NUCLEOTIDE SEQUENCE</scope>
    <source>
        <strain evidence="1">FP105234-sp</strain>
    </source>
</reference>
<protein>
    <submittedName>
        <fullName evidence="1">Uncharacterized protein</fullName>
    </submittedName>
</protein>
<name>A0ACB8RBT4_9AGAM</name>
<organism evidence="1 2">
    <name type="scientific">Auriscalpium vulgare</name>
    <dbReference type="NCBI Taxonomy" id="40419"/>
    <lineage>
        <taxon>Eukaryota</taxon>
        <taxon>Fungi</taxon>
        <taxon>Dikarya</taxon>
        <taxon>Basidiomycota</taxon>
        <taxon>Agaricomycotina</taxon>
        <taxon>Agaricomycetes</taxon>
        <taxon>Russulales</taxon>
        <taxon>Auriscalpiaceae</taxon>
        <taxon>Auriscalpium</taxon>
    </lineage>
</organism>
<keyword evidence="2" id="KW-1185">Reference proteome</keyword>
<dbReference type="EMBL" id="MU276111">
    <property type="protein sequence ID" value="KAI0041636.1"/>
    <property type="molecule type" value="Genomic_DNA"/>
</dbReference>
<evidence type="ECO:0000313" key="1">
    <source>
        <dbReference type="EMBL" id="KAI0041636.1"/>
    </source>
</evidence>
<gene>
    <name evidence="1" type="ORF">FA95DRAFT_673833</name>
</gene>